<accession>A0A8S9FI24</accession>
<dbReference type="EMBL" id="QGKW02000717">
    <property type="protein sequence ID" value="KAF2598571.1"/>
    <property type="molecule type" value="Genomic_DNA"/>
</dbReference>
<dbReference type="AlphaFoldDB" id="A0A8S9FI24"/>
<evidence type="ECO:0000313" key="2">
    <source>
        <dbReference type="EMBL" id="KAF2598571.1"/>
    </source>
</evidence>
<evidence type="ECO:0000313" key="1">
    <source>
        <dbReference type="EMBL" id="KAF2532911.1"/>
    </source>
</evidence>
<reference evidence="1" key="1">
    <citation type="submission" date="2019-12" db="EMBL/GenBank/DDBJ databases">
        <title>Genome sequencing and annotation of Brassica cretica.</title>
        <authorList>
            <person name="Studholme D.J."/>
            <person name="Sarris P.F."/>
        </authorList>
    </citation>
    <scope>NUCLEOTIDE SEQUENCE</scope>
    <source>
        <strain evidence="2">PFS-001/15</strain>
        <strain evidence="1">PFS-102/07</strain>
        <tissue evidence="1">Leaf</tissue>
    </source>
</reference>
<proteinExistence type="predicted"/>
<dbReference type="Proteomes" id="UP000712281">
    <property type="component" value="Unassembled WGS sequence"/>
</dbReference>
<name>A0A8S9FI24_BRACR</name>
<dbReference type="EMBL" id="QGKY02002305">
    <property type="protein sequence ID" value="KAF2532911.1"/>
    <property type="molecule type" value="Genomic_DNA"/>
</dbReference>
<gene>
    <name evidence="2" type="ORF">F2Q68_00010823</name>
    <name evidence="1" type="ORF">F2Q70_00029717</name>
</gene>
<sequence>MHAASQFTDDDSCISAKNTKEGLQSPYVYLLSAQQTAKRAIGVQVIKNVQRWPQVQDFSVRDSSASKTLLIE</sequence>
<protein>
    <submittedName>
        <fullName evidence="1">Uncharacterized protein</fullName>
    </submittedName>
</protein>
<organism evidence="1">
    <name type="scientific">Brassica cretica</name>
    <name type="common">Mustard</name>
    <dbReference type="NCBI Taxonomy" id="69181"/>
    <lineage>
        <taxon>Eukaryota</taxon>
        <taxon>Viridiplantae</taxon>
        <taxon>Streptophyta</taxon>
        <taxon>Embryophyta</taxon>
        <taxon>Tracheophyta</taxon>
        <taxon>Spermatophyta</taxon>
        <taxon>Magnoliopsida</taxon>
        <taxon>eudicotyledons</taxon>
        <taxon>Gunneridae</taxon>
        <taxon>Pentapetalae</taxon>
        <taxon>rosids</taxon>
        <taxon>malvids</taxon>
        <taxon>Brassicales</taxon>
        <taxon>Brassicaceae</taxon>
        <taxon>Brassiceae</taxon>
        <taxon>Brassica</taxon>
    </lineage>
</organism>
<comment type="caution">
    <text evidence="1">The sequence shown here is derived from an EMBL/GenBank/DDBJ whole genome shotgun (WGS) entry which is preliminary data.</text>
</comment>